<reference evidence="8 9" key="1">
    <citation type="submission" date="2020-12" db="EMBL/GenBank/DDBJ databases">
        <authorList>
            <person name="Zhou J."/>
        </authorList>
    </citation>
    <scope>NUCLEOTIDE SEQUENCE [LARGE SCALE GENOMIC DNA]</scope>
    <source>
        <strain evidence="8 9">CCUG 61299</strain>
    </source>
</reference>
<dbReference type="GO" id="GO:0017004">
    <property type="term" value="P:cytochrome complex assembly"/>
    <property type="evidence" value="ECO:0007669"/>
    <property type="project" value="InterPro"/>
</dbReference>
<feature type="transmembrane region" description="Helical" evidence="6">
    <location>
        <begin position="91"/>
        <end position="115"/>
    </location>
</feature>
<feature type="transmembrane region" description="Helical" evidence="6">
    <location>
        <begin position="164"/>
        <end position="188"/>
    </location>
</feature>
<dbReference type="EMBL" id="CP066802">
    <property type="protein sequence ID" value="QQM67057.1"/>
    <property type="molecule type" value="Genomic_DNA"/>
</dbReference>
<dbReference type="InterPro" id="IPR050553">
    <property type="entry name" value="Thioredoxin_ResA/DsbE_sf"/>
</dbReference>
<dbReference type="RefSeq" id="WP_200275322.1">
    <property type="nucleotide sequence ID" value="NZ_CP066802.1"/>
</dbReference>
<gene>
    <name evidence="8" type="ORF">JG540_08430</name>
</gene>
<evidence type="ECO:0000256" key="1">
    <source>
        <dbReference type="ARBA" id="ARBA00004651"/>
    </source>
</evidence>
<name>A0A7T7M8Y9_9ACTO</name>
<evidence type="ECO:0000256" key="2">
    <source>
        <dbReference type="ARBA" id="ARBA00022475"/>
    </source>
</evidence>
<sequence>MTSLVLIGLLGGLITAISPCILPVLPVILVSGGVTEPEREEPAKAASASGSVGNGLGFKDATGLISLSGSGRDTVTTSSAPAGRVRSSRPYLVVSGLVVSFTFFTLLGSTILSLLHLPQDFIRWAGIVLLALIGVAMIFPALMHVLERPFERFGRVGGGGPSNGFLLGLVLGAAYVPCAGPVLAAVAVAGSTGKIGLDTVVLAVSFGLGTAIPLLGFALAGREVASRVAAFRTRQRAVRVTAGVLMVALAGALVLDLPAALQRALPDYTKEAQASTDRLLHSSAVCQDGAEELGECGDLPDIVEPIAWLNTPDGTPLPNANQTGKVTLIDFYAYSCINCQRSVPGIQKLHETYKDSGLQVIGIHSPEYAFEKEVDNVKAGSDKLGITYPVAVDSNLTTWESFDNHYWPAHYLADSKGQLRQLHFGEGGEATLERLIRTLLREADPSTSLPEPVFTSDDPTVLGDRSPETYLGSDRVTRVAGAPIIPGSRDYEFPESMPRDTVALQGRWHVEGQHITPEGGPARLRLSWHGKQANLVASGQGELRWTFNGQSGSMQVPEVPNGLALVDEQEMVSGILEIEVPEGVQLYSFTFG</sequence>
<keyword evidence="9" id="KW-1185">Reference proteome</keyword>
<dbReference type="Pfam" id="PF00578">
    <property type="entry name" value="AhpC-TSA"/>
    <property type="match status" value="1"/>
</dbReference>
<dbReference type="PANTHER" id="PTHR42852">
    <property type="entry name" value="THIOL:DISULFIDE INTERCHANGE PROTEIN DSBE"/>
    <property type="match status" value="1"/>
</dbReference>
<comment type="subcellular location">
    <subcellularLocation>
        <location evidence="1">Cell membrane</location>
        <topology evidence="1">Multi-pass membrane protein</topology>
    </subcellularLocation>
</comment>
<keyword evidence="3 6" id="KW-0812">Transmembrane</keyword>
<feature type="transmembrane region" description="Helical" evidence="6">
    <location>
        <begin position="6"/>
        <end position="30"/>
    </location>
</feature>
<dbReference type="InterPro" id="IPR013766">
    <property type="entry name" value="Thioredoxin_domain"/>
</dbReference>
<protein>
    <submittedName>
        <fullName evidence="8">Redoxin domain-containing protein</fullName>
    </submittedName>
</protein>
<evidence type="ECO:0000256" key="6">
    <source>
        <dbReference type="SAM" id="Phobius"/>
    </source>
</evidence>
<feature type="transmembrane region" description="Helical" evidence="6">
    <location>
        <begin position="240"/>
        <end position="261"/>
    </location>
</feature>
<dbReference type="Proteomes" id="UP000595895">
    <property type="component" value="Chromosome"/>
</dbReference>
<keyword evidence="4 6" id="KW-1133">Transmembrane helix</keyword>
<dbReference type="AlphaFoldDB" id="A0A7T7M8Y9"/>
<dbReference type="Pfam" id="PF02683">
    <property type="entry name" value="DsbD_TM"/>
    <property type="match status" value="1"/>
</dbReference>
<evidence type="ECO:0000256" key="5">
    <source>
        <dbReference type="ARBA" id="ARBA00023136"/>
    </source>
</evidence>
<evidence type="ECO:0000259" key="7">
    <source>
        <dbReference type="PROSITE" id="PS51352"/>
    </source>
</evidence>
<keyword evidence="2" id="KW-1003">Cell membrane</keyword>
<evidence type="ECO:0000256" key="4">
    <source>
        <dbReference type="ARBA" id="ARBA00022989"/>
    </source>
</evidence>
<dbReference type="KEGG" id="awe:JG540_08430"/>
<dbReference type="Pfam" id="PF17991">
    <property type="entry name" value="Thioredoxin_10"/>
    <property type="match status" value="1"/>
</dbReference>
<evidence type="ECO:0000313" key="8">
    <source>
        <dbReference type="EMBL" id="QQM67057.1"/>
    </source>
</evidence>
<dbReference type="Gene3D" id="3.40.30.10">
    <property type="entry name" value="Glutaredoxin"/>
    <property type="match status" value="1"/>
</dbReference>
<dbReference type="SUPFAM" id="SSF52833">
    <property type="entry name" value="Thioredoxin-like"/>
    <property type="match status" value="1"/>
</dbReference>
<organism evidence="8 9">
    <name type="scientific">Actinomyces weissii</name>
    <dbReference type="NCBI Taxonomy" id="675090"/>
    <lineage>
        <taxon>Bacteria</taxon>
        <taxon>Bacillati</taxon>
        <taxon>Actinomycetota</taxon>
        <taxon>Actinomycetes</taxon>
        <taxon>Actinomycetales</taxon>
        <taxon>Actinomycetaceae</taxon>
        <taxon>Actinomyces</taxon>
    </lineage>
</organism>
<dbReference type="GO" id="GO:0005886">
    <property type="term" value="C:plasma membrane"/>
    <property type="evidence" value="ECO:0007669"/>
    <property type="project" value="UniProtKB-SubCell"/>
</dbReference>
<keyword evidence="5 6" id="KW-0472">Membrane</keyword>
<accession>A0A7T7M8Y9</accession>
<dbReference type="InterPro" id="IPR036249">
    <property type="entry name" value="Thioredoxin-like_sf"/>
</dbReference>
<evidence type="ECO:0000256" key="3">
    <source>
        <dbReference type="ARBA" id="ARBA00022692"/>
    </source>
</evidence>
<dbReference type="GO" id="GO:0016491">
    <property type="term" value="F:oxidoreductase activity"/>
    <property type="evidence" value="ECO:0007669"/>
    <property type="project" value="InterPro"/>
</dbReference>
<dbReference type="PROSITE" id="PS51352">
    <property type="entry name" value="THIOREDOXIN_2"/>
    <property type="match status" value="1"/>
</dbReference>
<proteinExistence type="predicted"/>
<dbReference type="PANTHER" id="PTHR42852:SF13">
    <property type="entry name" value="PROTEIN DIPZ"/>
    <property type="match status" value="1"/>
</dbReference>
<feature type="domain" description="Thioredoxin" evidence="7">
    <location>
        <begin position="259"/>
        <end position="441"/>
    </location>
</feature>
<evidence type="ECO:0000313" key="9">
    <source>
        <dbReference type="Proteomes" id="UP000595895"/>
    </source>
</evidence>
<feature type="transmembrane region" description="Helical" evidence="6">
    <location>
        <begin position="200"/>
        <end position="220"/>
    </location>
</feature>
<dbReference type="InterPro" id="IPR003834">
    <property type="entry name" value="Cyt_c_assmbl_TM_dom"/>
</dbReference>
<dbReference type="InterPro" id="IPR041017">
    <property type="entry name" value="Thioredoxin_10"/>
</dbReference>
<feature type="transmembrane region" description="Helical" evidence="6">
    <location>
        <begin position="121"/>
        <end position="143"/>
    </location>
</feature>
<dbReference type="GO" id="GO:0016209">
    <property type="term" value="F:antioxidant activity"/>
    <property type="evidence" value="ECO:0007669"/>
    <property type="project" value="InterPro"/>
</dbReference>
<dbReference type="InterPro" id="IPR000866">
    <property type="entry name" value="AhpC/TSA"/>
</dbReference>
<dbReference type="Gene3D" id="2.60.120.260">
    <property type="entry name" value="Galactose-binding domain-like"/>
    <property type="match status" value="1"/>
</dbReference>